<evidence type="ECO:0000313" key="1">
    <source>
        <dbReference type="EMBL" id="JAD61512.1"/>
    </source>
</evidence>
<dbReference type="AlphaFoldDB" id="A0A0A9BQG0"/>
<organism evidence="1">
    <name type="scientific">Arundo donax</name>
    <name type="common">Giant reed</name>
    <name type="synonym">Donax arundinaceus</name>
    <dbReference type="NCBI Taxonomy" id="35708"/>
    <lineage>
        <taxon>Eukaryota</taxon>
        <taxon>Viridiplantae</taxon>
        <taxon>Streptophyta</taxon>
        <taxon>Embryophyta</taxon>
        <taxon>Tracheophyta</taxon>
        <taxon>Spermatophyta</taxon>
        <taxon>Magnoliopsida</taxon>
        <taxon>Liliopsida</taxon>
        <taxon>Poales</taxon>
        <taxon>Poaceae</taxon>
        <taxon>PACMAD clade</taxon>
        <taxon>Arundinoideae</taxon>
        <taxon>Arundineae</taxon>
        <taxon>Arundo</taxon>
    </lineage>
</organism>
<reference evidence="1" key="2">
    <citation type="journal article" date="2015" name="Data Brief">
        <title>Shoot transcriptome of the giant reed, Arundo donax.</title>
        <authorList>
            <person name="Barrero R.A."/>
            <person name="Guerrero F.D."/>
            <person name="Moolhuijzen P."/>
            <person name="Goolsby J.A."/>
            <person name="Tidwell J."/>
            <person name="Bellgard S.E."/>
            <person name="Bellgard M.I."/>
        </authorList>
    </citation>
    <scope>NUCLEOTIDE SEQUENCE</scope>
    <source>
        <tissue evidence="1">Shoot tissue taken approximately 20 cm above the soil surface</tissue>
    </source>
</reference>
<proteinExistence type="predicted"/>
<sequence length="34" mass="4005">MFEPLNFILQTPNPAWILELVISSCRNPWIWTCA</sequence>
<protein>
    <submittedName>
        <fullName evidence="1">Uncharacterized protein</fullName>
    </submittedName>
</protein>
<dbReference type="EMBL" id="GBRH01236383">
    <property type="protein sequence ID" value="JAD61512.1"/>
    <property type="molecule type" value="Transcribed_RNA"/>
</dbReference>
<accession>A0A0A9BQG0</accession>
<name>A0A0A9BQG0_ARUDO</name>
<reference evidence="1" key="1">
    <citation type="submission" date="2014-09" db="EMBL/GenBank/DDBJ databases">
        <authorList>
            <person name="Magalhaes I.L.F."/>
            <person name="Oliveira U."/>
            <person name="Santos F.R."/>
            <person name="Vidigal T.H.D.A."/>
            <person name="Brescovit A.D."/>
            <person name="Santos A.J."/>
        </authorList>
    </citation>
    <scope>NUCLEOTIDE SEQUENCE</scope>
    <source>
        <tissue evidence="1">Shoot tissue taken approximately 20 cm above the soil surface</tissue>
    </source>
</reference>